<organism evidence="11 12">
    <name type="scientific">Gluconacetobacter tumulisoli</name>
    <dbReference type="NCBI Taxonomy" id="1286189"/>
    <lineage>
        <taxon>Bacteria</taxon>
        <taxon>Pseudomonadati</taxon>
        <taxon>Pseudomonadota</taxon>
        <taxon>Alphaproteobacteria</taxon>
        <taxon>Acetobacterales</taxon>
        <taxon>Acetobacteraceae</taxon>
        <taxon>Gluconacetobacter</taxon>
    </lineage>
</organism>
<dbReference type="NCBIfam" id="TIGR00254">
    <property type="entry name" value="GGDEF"/>
    <property type="match status" value="1"/>
</dbReference>
<dbReference type="SMART" id="SM00091">
    <property type="entry name" value="PAS"/>
    <property type="match status" value="1"/>
</dbReference>
<keyword evidence="6 8" id="KW-0472">Membrane</keyword>
<evidence type="ECO:0000259" key="10">
    <source>
        <dbReference type="PROSITE" id="PS50887"/>
    </source>
</evidence>
<dbReference type="EMBL" id="JABEQM010000006">
    <property type="protein sequence ID" value="MBB2201745.1"/>
    <property type="molecule type" value="Genomic_DNA"/>
</dbReference>
<dbReference type="InterPro" id="IPR013656">
    <property type="entry name" value="PAS_4"/>
</dbReference>
<dbReference type="SMART" id="SM00267">
    <property type="entry name" value="GGDEF"/>
    <property type="match status" value="1"/>
</dbReference>
<comment type="catalytic activity">
    <reaction evidence="7">
        <text>2 GTP = 3',3'-c-di-GMP + 2 diphosphate</text>
        <dbReference type="Rhea" id="RHEA:24898"/>
        <dbReference type="ChEBI" id="CHEBI:33019"/>
        <dbReference type="ChEBI" id="CHEBI:37565"/>
        <dbReference type="ChEBI" id="CHEBI:58805"/>
        <dbReference type="EC" id="2.7.7.65"/>
    </reaction>
</comment>
<feature type="transmembrane region" description="Helical" evidence="8">
    <location>
        <begin position="117"/>
        <end position="141"/>
    </location>
</feature>
<reference evidence="11 12" key="1">
    <citation type="submission" date="2020-04" db="EMBL/GenBank/DDBJ databases">
        <title>Description of novel Gluconacetobacter.</title>
        <authorList>
            <person name="Sombolestani A."/>
        </authorList>
    </citation>
    <scope>NUCLEOTIDE SEQUENCE [LARGE SCALE GENOMIC DNA]</scope>
    <source>
        <strain evidence="11 12">LMG 27802</strain>
    </source>
</reference>
<keyword evidence="4 8" id="KW-0812">Transmembrane</keyword>
<dbReference type="InterPro" id="IPR029787">
    <property type="entry name" value="Nucleotide_cyclase"/>
</dbReference>
<evidence type="ECO:0000256" key="2">
    <source>
        <dbReference type="ARBA" id="ARBA00012528"/>
    </source>
</evidence>
<sequence>MTDISFENRKIAHALVFVLAAACAFISVTWTKHVGGVATIWPANAIIVVAMLRSPRSDGRLYALALCVMTALINIGDNRPWGVVLGFSLANVIEVALAAGLVRRISPIVNFFEQPGWAFRFAIAIFAAVACSAAIAGGALAIGEGHAWLGGSIFWGMSHLPGLLIIVPMLLALSPGRDRLRLATAGPHRATTLILMIFVAATSVGVFAQSRYPVQFLILPPLLLATYHLNAKGAALSVAIVAVIGSFFTLTKTGPLMLVHGPAATKIYIFQLYLATIFFCALPLGAVLTQRDQKTNLAEQRFQDFRHLADRVGDVLFRADAAGRWRYLNPAYAQMSGFDVSSRLGQPVLDDIVPEDRPALARAQAELTDGTRDEIRLVVSIHRRDGTIRHVEILAYRLDEGDGFGGLIRDVTDQLTLDEQNRQIAAAYETAANTDELTTLPNRRAFFQALGVHLTDGTASAGLTVALFDLDHFKHVNDQYGHPAGDAVLRHIALTVRAAVRERDMVARIGGEEFAILIVGDGHKQAVALARRIVRAVSADSIVLPDGATIRVTISMGLATRMDREDRDLLISRADQALYAAKRAGRNRLQMASVPSTQVLL</sequence>
<dbReference type="RefSeq" id="WP_182957989.1">
    <property type="nucleotide sequence ID" value="NZ_JABEQM010000006.1"/>
</dbReference>
<evidence type="ECO:0000256" key="7">
    <source>
        <dbReference type="ARBA" id="ARBA00034247"/>
    </source>
</evidence>
<dbReference type="GO" id="GO:0005886">
    <property type="term" value="C:plasma membrane"/>
    <property type="evidence" value="ECO:0007669"/>
    <property type="project" value="UniProtKB-SubCell"/>
</dbReference>
<feature type="transmembrane region" description="Helical" evidence="8">
    <location>
        <begin position="234"/>
        <end position="255"/>
    </location>
</feature>
<dbReference type="GO" id="GO:0043709">
    <property type="term" value="P:cell adhesion involved in single-species biofilm formation"/>
    <property type="evidence" value="ECO:0007669"/>
    <property type="project" value="TreeGrafter"/>
</dbReference>
<evidence type="ECO:0000256" key="3">
    <source>
        <dbReference type="ARBA" id="ARBA00022475"/>
    </source>
</evidence>
<dbReference type="SUPFAM" id="SSF55785">
    <property type="entry name" value="PYP-like sensor domain (PAS domain)"/>
    <property type="match status" value="1"/>
</dbReference>
<dbReference type="FunFam" id="3.30.70.270:FF:000001">
    <property type="entry name" value="Diguanylate cyclase domain protein"/>
    <property type="match status" value="1"/>
</dbReference>
<dbReference type="CDD" id="cd00130">
    <property type="entry name" value="PAS"/>
    <property type="match status" value="1"/>
</dbReference>
<proteinExistence type="predicted"/>
<evidence type="ECO:0000313" key="12">
    <source>
        <dbReference type="Proteomes" id="UP000578030"/>
    </source>
</evidence>
<evidence type="ECO:0000259" key="9">
    <source>
        <dbReference type="PROSITE" id="PS50112"/>
    </source>
</evidence>
<name>A0A7W4PL33_9PROT</name>
<dbReference type="InterPro" id="IPR000160">
    <property type="entry name" value="GGDEF_dom"/>
</dbReference>
<accession>A0A7W4PL33</accession>
<dbReference type="InterPro" id="IPR007895">
    <property type="entry name" value="MASE1"/>
</dbReference>
<dbReference type="Pfam" id="PF05231">
    <property type="entry name" value="MASE1"/>
    <property type="match status" value="1"/>
</dbReference>
<feature type="domain" description="GGDEF" evidence="10">
    <location>
        <begin position="461"/>
        <end position="594"/>
    </location>
</feature>
<keyword evidence="5 8" id="KW-1133">Transmembrane helix</keyword>
<dbReference type="PANTHER" id="PTHR45138:SF9">
    <property type="entry name" value="DIGUANYLATE CYCLASE DGCM-RELATED"/>
    <property type="match status" value="1"/>
</dbReference>
<dbReference type="NCBIfam" id="TIGR00229">
    <property type="entry name" value="sensory_box"/>
    <property type="match status" value="1"/>
</dbReference>
<feature type="transmembrane region" description="Helical" evidence="8">
    <location>
        <begin position="12"/>
        <end position="30"/>
    </location>
</feature>
<dbReference type="InterPro" id="IPR000014">
    <property type="entry name" value="PAS"/>
</dbReference>
<feature type="transmembrane region" description="Helical" evidence="8">
    <location>
        <begin position="81"/>
        <end position="105"/>
    </location>
</feature>
<dbReference type="PANTHER" id="PTHR45138">
    <property type="entry name" value="REGULATORY COMPONENTS OF SENSORY TRANSDUCTION SYSTEM"/>
    <property type="match status" value="1"/>
</dbReference>
<dbReference type="Gene3D" id="3.30.70.270">
    <property type="match status" value="1"/>
</dbReference>
<dbReference type="GO" id="GO:0052621">
    <property type="term" value="F:diguanylate cyclase activity"/>
    <property type="evidence" value="ECO:0007669"/>
    <property type="project" value="UniProtKB-EC"/>
</dbReference>
<evidence type="ECO:0000313" key="11">
    <source>
        <dbReference type="EMBL" id="MBB2201745.1"/>
    </source>
</evidence>
<dbReference type="Pfam" id="PF08448">
    <property type="entry name" value="PAS_4"/>
    <property type="match status" value="1"/>
</dbReference>
<dbReference type="PROSITE" id="PS50112">
    <property type="entry name" value="PAS"/>
    <property type="match status" value="1"/>
</dbReference>
<dbReference type="AlphaFoldDB" id="A0A7W4PL33"/>
<feature type="domain" description="PAS" evidence="9">
    <location>
        <begin position="301"/>
        <end position="371"/>
    </location>
</feature>
<gene>
    <name evidence="11" type="ORF">HLH28_09185</name>
</gene>
<feature type="transmembrane region" description="Helical" evidence="8">
    <location>
        <begin position="36"/>
        <end position="52"/>
    </location>
</feature>
<evidence type="ECO:0000256" key="8">
    <source>
        <dbReference type="SAM" id="Phobius"/>
    </source>
</evidence>
<protein>
    <recommendedName>
        <fullName evidence="2">diguanylate cyclase</fullName>
        <ecNumber evidence="2">2.7.7.65</ecNumber>
    </recommendedName>
</protein>
<keyword evidence="3" id="KW-1003">Cell membrane</keyword>
<dbReference type="EC" id="2.7.7.65" evidence="2"/>
<dbReference type="InterPro" id="IPR043128">
    <property type="entry name" value="Rev_trsase/Diguanyl_cyclase"/>
</dbReference>
<dbReference type="GO" id="GO:1902201">
    <property type="term" value="P:negative regulation of bacterial-type flagellum-dependent cell motility"/>
    <property type="evidence" value="ECO:0007669"/>
    <property type="project" value="TreeGrafter"/>
</dbReference>
<dbReference type="Proteomes" id="UP000578030">
    <property type="component" value="Unassembled WGS sequence"/>
</dbReference>
<keyword evidence="12" id="KW-1185">Reference proteome</keyword>
<evidence type="ECO:0000256" key="6">
    <source>
        <dbReference type="ARBA" id="ARBA00023136"/>
    </source>
</evidence>
<evidence type="ECO:0000256" key="5">
    <source>
        <dbReference type="ARBA" id="ARBA00022989"/>
    </source>
</evidence>
<dbReference type="InterPro" id="IPR035965">
    <property type="entry name" value="PAS-like_dom_sf"/>
</dbReference>
<dbReference type="PROSITE" id="PS50887">
    <property type="entry name" value="GGDEF"/>
    <property type="match status" value="1"/>
</dbReference>
<comment type="subcellular location">
    <subcellularLocation>
        <location evidence="1">Cell membrane</location>
        <topology evidence="1">Multi-pass membrane protein</topology>
    </subcellularLocation>
</comment>
<dbReference type="SUPFAM" id="SSF55073">
    <property type="entry name" value="Nucleotide cyclase"/>
    <property type="match status" value="1"/>
</dbReference>
<feature type="transmembrane region" description="Helical" evidence="8">
    <location>
        <begin position="59"/>
        <end position="75"/>
    </location>
</feature>
<evidence type="ECO:0000256" key="4">
    <source>
        <dbReference type="ARBA" id="ARBA00022692"/>
    </source>
</evidence>
<dbReference type="Gene3D" id="3.30.450.20">
    <property type="entry name" value="PAS domain"/>
    <property type="match status" value="1"/>
</dbReference>
<feature type="transmembrane region" description="Helical" evidence="8">
    <location>
        <begin position="193"/>
        <end position="214"/>
    </location>
</feature>
<dbReference type="CDD" id="cd01949">
    <property type="entry name" value="GGDEF"/>
    <property type="match status" value="1"/>
</dbReference>
<feature type="transmembrane region" description="Helical" evidence="8">
    <location>
        <begin position="267"/>
        <end position="288"/>
    </location>
</feature>
<dbReference type="Pfam" id="PF00990">
    <property type="entry name" value="GGDEF"/>
    <property type="match status" value="1"/>
</dbReference>
<feature type="transmembrane region" description="Helical" evidence="8">
    <location>
        <begin position="153"/>
        <end position="173"/>
    </location>
</feature>
<evidence type="ECO:0000256" key="1">
    <source>
        <dbReference type="ARBA" id="ARBA00004651"/>
    </source>
</evidence>
<dbReference type="InterPro" id="IPR050469">
    <property type="entry name" value="Diguanylate_Cyclase"/>
</dbReference>
<comment type="caution">
    <text evidence="11">The sequence shown here is derived from an EMBL/GenBank/DDBJ whole genome shotgun (WGS) entry which is preliminary data.</text>
</comment>